<feature type="domain" description="SnoaL-like" evidence="1">
    <location>
        <begin position="71"/>
        <end position="181"/>
    </location>
</feature>
<dbReference type="InterPro" id="IPR032710">
    <property type="entry name" value="NTF2-like_dom_sf"/>
</dbReference>
<reference evidence="2 3" key="1">
    <citation type="submission" date="2019-01" db="EMBL/GenBank/DDBJ databases">
        <authorList>
            <person name="Chen W.-M."/>
        </authorList>
    </citation>
    <scope>NUCLEOTIDE SEQUENCE [LARGE SCALE GENOMIC DNA]</scope>
    <source>
        <strain evidence="2 3">ICH-3</strain>
    </source>
</reference>
<organism evidence="2 3">
    <name type="scientific">Rubrivivax albus</name>
    <dbReference type="NCBI Taxonomy" id="2499835"/>
    <lineage>
        <taxon>Bacteria</taxon>
        <taxon>Pseudomonadati</taxon>
        <taxon>Pseudomonadota</taxon>
        <taxon>Betaproteobacteria</taxon>
        <taxon>Burkholderiales</taxon>
        <taxon>Sphaerotilaceae</taxon>
        <taxon>Rubrivivax</taxon>
    </lineage>
</organism>
<dbReference type="SUPFAM" id="SSF54427">
    <property type="entry name" value="NTF2-like"/>
    <property type="match status" value="1"/>
</dbReference>
<name>A0A3S2U7C1_9BURK</name>
<dbReference type="Pfam" id="PF12680">
    <property type="entry name" value="SnoaL_2"/>
    <property type="match status" value="1"/>
</dbReference>
<dbReference type="AlphaFoldDB" id="A0A3S2U7C1"/>
<sequence>MVAPTVDAAAFGLTMAAPDPAPDDERTRRPSMRSTALAALLSATLLLPAAASAAPPSYAESGQATRAVAEPYFDAYMARQWDRLAPLLAENGGFEDPTAALVFGPVKQQGKAATLKNFREGYAAIRHMAFQPSRVFYAGEHAVFEGTLDWTLALADGQQAVTTGMPFITVLRVVDGLVVEHRDYADYAPFLEAVKAAKAPTAPSR</sequence>
<dbReference type="EMBL" id="SACT01000006">
    <property type="protein sequence ID" value="RVT50010.1"/>
    <property type="molecule type" value="Genomic_DNA"/>
</dbReference>
<keyword evidence="3" id="KW-1185">Reference proteome</keyword>
<dbReference type="Gene3D" id="3.10.450.50">
    <property type="match status" value="1"/>
</dbReference>
<accession>A0A3S2U7C1</accession>
<evidence type="ECO:0000313" key="3">
    <source>
        <dbReference type="Proteomes" id="UP000288178"/>
    </source>
</evidence>
<gene>
    <name evidence="2" type="ORF">ENE75_16940</name>
</gene>
<evidence type="ECO:0000313" key="2">
    <source>
        <dbReference type="EMBL" id="RVT50010.1"/>
    </source>
</evidence>
<dbReference type="InterPro" id="IPR037401">
    <property type="entry name" value="SnoaL-like"/>
</dbReference>
<evidence type="ECO:0000259" key="1">
    <source>
        <dbReference type="Pfam" id="PF12680"/>
    </source>
</evidence>
<proteinExistence type="predicted"/>
<comment type="caution">
    <text evidence="2">The sequence shown here is derived from an EMBL/GenBank/DDBJ whole genome shotgun (WGS) entry which is preliminary data.</text>
</comment>
<protein>
    <submittedName>
        <fullName evidence="2">Nuclear transport factor 2 family protein</fullName>
    </submittedName>
</protein>
<dbReference type="Proteomes" id="UP000288178">
    <property type="component" value="Unassembled WGS sequence"/>
</dbReference>